<name>A0A8H7GP80_9ASCO</name>
<protein>
    <submittedName>
        <fullName evidence="2">Uncharacterized protein</fullName>
    </submittedName>
</protein>
<proteinExistence type="predicted"/>
<feature type="region of interest" description="Disordered" evidence="1">
    <location>
        <begin position="168"/>
        <end position="191"/>
    </location>
</feature>
<comment type="caution">
    <text evidence="2">The sequence shown here is derived from an EMBL/GenBank/DDBJ whole genome shotgun (WGS) entry which is preliminary data.</text>
</comment>
<evidence type="ECO:0000256" key="1">
    <source>
        <dbReference type="SAM" id="MobiDB-lite"/>
    </source>
</evidence>
<accession>A0A8H7GP80</accession>
<gene>
    <name evidence="2" type="ORF">HF325_005810</name>
</gene>
<dbReference type="EMBL" id="JACBPP010000008">
    <property type="protein sequence ID" value="KAF7999961.1"/>
    <property type="molecule type" value="Genomic_DNA"/>
</dbReference>
<evidence type="ECO:0000313" key="3">
    <source>
        <dbReference type="Proteomes" id="UP000649328"/>
    </source>
</evidence>
<organism evidence="2 3">
    <name type="scientific">Metschnikowia pulcherrima</name>
    <dbReference type="NCBI Taxonomy" id="27326"/>
    <lineage>
        <taxon>Eukaryota</taxon>
        <taxon>Fungi</taxon>
        <taxon>Dikarya</taxon>
        <taxon>Ascomycota</taxon>
        <taxon>Saccharomycotina</taxon>
        <taxon>Pichiomycetes</taxon>
        <taxon>Metschnikowiaceae</taxon>
        <taxon>Metschnikowia</taxon>
    </lineage>
</organism>
<feature type="compositionally biased region" description="Polar residues" evidence="1">
    <location>
        <begin position="168"/>
        <end position="178"/>
    </location>
</feature>
<dbReference type="AlphaFoldDB" id="A0A8H7GP80"/>
<sequence length="191" mass="19547">MTTYTTVIKGVTKTVTEECSTTEASSEYAATTAIASSAAAQSKSASFSQITSTSAAPSVILANAAGTNGAFGWTMIGAESIGGPGANSHADVSVSGESRGRPNILADGSAAEANSLVGYDLYNGKNTSAHENVEDCDIRITKASANFTHGEREENCDSVFSSDFASCNKRGTNDTNVGTKKKKTPPVPSSD</sequence>
<keyword evidence="3" id="KW-1185">Reference proteome</keyword>
<evidence type="ECO:0000313" key="2">
    <source>
        <dbReference type="EMBL" id="KAF7999961.1"/>
    </source>
</evidence>
<reference evidence="2" key="1">
    <citation type="submission" date="2020-10" db="EMBL/GenBank/DDBJ databases">
        <title>The Whole-Genome Sequence of Metschnikowia persimmonesis, a Novel Endophytic Yeast Species Isolated from Medicinal Plant Diospyros kaki Thumb.</title>
        <authorList>
            <person name="Rahmat E."/>
            <person name="Kang Y."/>
        </authorList>
    </citation>
    <scope>NUCLEOTIDE SEQUENCE</scope>
    <source>
        <strain evidence="2">KIOM G15050</strain>
    </source>
</reference>
<dbReference type="Proteomes" id="UP000649328">
    <property type="component" value="Unassembled WGS sequence"/>
</dbReference>